<dbReference type="InterPro" id="IPR000415">
    <property type="entry name" value="Nitroreductase-like"/>
</dbReference>
<dbReference type="GO" id="GO:0016491">
    <property type="term" value="F:oxidoreductase activity"/>
    <property type="evidence" value="ECO:0007669"/>
    <property type="project" value="InterPro"/>
</dbReference>
<evidence type="ECO:0000313" key="1">
    <source>
        <dbReference type="EMBL" id="QUF04754.1"/>
    </source>
</evidence>
<gene>
    <name evidence="1" type="ORF">KCV87_01005</name>
</gene>
<dbReference type="EMBL" id="CP073249">
    <property type="protein sequence ID" value="QUF04754.1"/>
    <property type="molecule type" value="Genomic_DNA"/>
</dbReference>
<name>A0AA45L735_9PSEU</name>
<dbReference type="Gene3D" id="3.40.109.10">
    <property type="entry name" value="NADH Oxidase"/>
    <property type="match status" value="1"/>
</dbReference>
<protein>
    <submittedName>
        <fullName evidence="1">Uncharacterized protein</fullName>
    </submittedName>
</protein>
<evidence type="ECO:0000313" key="2">
    <source>
        <dbReference type="Proteomes" id="UP000677152"/>
    </source>
</evidence>
<accession>A0AA45L735</accession>
<organism evidence="1 2">
    <name type="scientific">Actinosynnema pretiosum subsp. pretiosum</name>
    <dbReference type="NCBI Taxonomy" id="103721"/>
    <lineage>
        <taxon>Bacteria</taxon>
        <taxon>Bacillati</taxon>
        <taxon>Actinomycetota</taxon>
        <taxon>Actinomycetes</taxon>
        <taxon>Pseudonocardiales</taxon>
        <taxon>Pseudonocardiaceae</taxon>
        <taxon>Actinosynnema</taxon>
    </lineage>
</organism>
<proteinExistence type="predicted"/>
<dbReference type="Proteomes" id="UP000677152">
    <property type="component" value="Chromosome"/>
</dbReference>
<sequence length="384" mass="38755">MSGGVGVGVGGGGARGGSGVGDERAALAEAYAHGPGRVVEPGVSPAVAAAAGARIPLRELAGCGRFGAAVAHLVTAVATPLRWEPWNQYNDHRAYPSARAAHTVDLVLVAGGRWVLDAVRRELVGDGTPALGGVVEIELVRRRDRLSPGYREFGDVLAELEVGHVGAALVEHAGRLGLRAEVDGVVVRVSSHRESGEAVAPSPVRSSGVGARGIAADPRPLPKAVLDAVVGAVGRSSGGLRHRLAVRGVRDVVDGWYAVDGGLRVVEPGDAVRSLGAVFGHPPGVFDVASANLALVTTGDPAEAVAASGPDGYRGLLRAAGVTGQHVCEAAAGVGAFCRPARSVDDGALEGLVGAPAGHCLLYLLVIGRPRGAGFAYDLSPVEA</sequence>
<dbReference type="AlphaFoldDB" id="A0AA45L735"/>
<reference evidence="1" key="1">
    <citation type="submission" date="2021-04" db="EMBL/GenBank/DDBJ databases">
        <title>Genomic sequence of Actinosynnema pretiosum subsp. pretiosum ATCC 31280 (C-14919).</title>
        <authorList>
            <person name="Bai L."/>
            <person name="Wang X."/>
            <person name="Xiao Y."/>
        </authorList>
    </citation>
    <scope>NUCLEOTIDE SEQUENCE</scope>
    <source>
        <strain evidence="1">ATCC 31280</strain>
    </source>
</reference>